<dbReference type="PROSITE" id="PS50075">
    <property type="entry name" value="CARRIER"/>
    <property type="match status" value="1"/>
</dbReference>
<evidence type="ECO:0000313" key="3">
    <source>
        <dbReference type="Proteomes" id="UP001596139"/>
    </source>
</evidence>
<dbReference type="InterPro" id="IPR036736">
    <property type="entry name" value="ACP-like_sf"/>
</dbReference>
<name>A0ABW1MHD6_9ACTN</name>
<dbReference type="SUPFAM" id="SSF47336">
    <property type="entry name" value="ACP-like"/>
    <property type="match status" value="1"/>
</dbReference>
<protein>
    <submittedName>
        <fullName evidence="2">Acyl carrier protein</fullName>
    </submittedName>
</protein>
<dbReference type="Gene3D" id="1.10.1200.10">
    <property type="entry name" value="ACP-like"/>
    <property type="match status" value="1"/>
</dbReference>
<gene>
    <name evidence="2" type="ORF">ACFP4F_11690</name>
</gene>
<dbReference type="Pfam" id="PF00550">
    <property type="entry name" value="PP-binding"/>
    <property type="match status" value="1"/>
</dbReference>
<reference evidence="3" key="1">
    <citation type="journal article" date="2019" name="Int. J. Syst. Evol. Microbiol.">
        <title>The Global Catalogue of Microorganisms (GCM) 10K type strain sequencing project: providing services to taxonomists for standard genome sequencing and annotation.</title>
        <authorList>
            <consortium name="The Broad Institute Genomics Platform"/>
            <consortium name="The Broad Institute Genome Sequencing Center for Infectious Disease"/>
            <person name="Wu L."/>
            <person name="Ma J."/>
        </authorList>
    </citation>
    <scope>NUCLEOTIDE SEQUENCE [LARGE SCALE GENOMIC DNA]</scope>
    <source>
        <strain evidence="3">CGMCC 1.15180</strain>
    </source>
</reference>
<evidence type="ECO:0000259" key="1">
    <source>
        <dbReference type="PROSITE" id="PS50075"/>
    </source>
</evidence>
<comment type="caution">
    <text evidence="2">The sequence shown here is derived from an EMBL/GenBank/DDBJ whole genome shotgun (WGS) entry which is preliminary data.</text>
</comment>
<dbReference type="Proteomes" id="UP001596139">
    <property type="component" value="Unassembled WGS sequence"/>
</dbReference>
<accession>A0ABW1MHD6</accession>
<organism evidence="2 3">
    <name type="scientific">Streptomyces ochraceiscleroticus</name>
    <dbReference type="NCBI Taxonomy" id="47761"/>
    <lineage>
        <taxon>Bacteria</taxon>
        <taxon>Bacillati</taxon>
        <taxon>Actinomycetota</taxon>
        <taxon>Actinomycetes</taxon>
        <taxon>Kitasatosporales</taxon>
        <taxon>Streptomycetaceae</taxon>
        <taxon>Streptomyces</taxon>
    </lineage>
</organism>
<feature type="domain" description="Carrier" evidence="1">
    <location>
        <begin position="7"/>
        <end position="81"/>
    </location>
</feature>
<keyword evidence="3" id="KW-1185">Reference proteome</keyword>
<dbReference type="InterPro" id="IPR009081">
    <property type="entry name" value="PP-bd_ACP"/>
</dbReference>
<evidence type="ECO:0000313" key="2">
    <source>
        <dbReference type="EMBL" id="MFC6063214.1"/>
    </source>
</evidence>
<sequence>MPTLAPADIKTRLVTLLSEKFGLPEDEILAGATFDELDIDSLILVELGLLVRKELGIVLAEGDLKSSFRIDDAVAVVAEKGGLA</sequence>
<dbReference type="RefSeq" id="WP_031053717.1">
    <property type="nucleotide sequence ID" value="NZ_JBHSPX010000004.1"/>
</dbReference>
<proteinExistence type="predicted"/>
<dbReference type="EMBL" id="JBHSPX010000004">
    <property type="protein sequence ID" value="MFC6063214.1"/>
    <property type="molecule type" value="Genomic_DNA"/>
</dbReference>